<proteinExistence type="predicted"/>
<feature type="chain" id="PRO_5035741809" description="Pentatricopeptide repeat-containing protein" evidence="3">
    <location>
        <begin position="23"/>
        <end position="591"/>
    </location>
</feature>
<evidence type="ECO:0000256" key="2">
    <source>
        <dbReference type="PROSITE-ProRule" id="PRU00708"/>
    </source>
</evidence>
<dbReference type="NCBIfam" id="TIGR00756">
    <property type="entry name" value="PPR"/>
    <property type="match status" value="1"/>
</dbReference>
<evidence type="ECO:0000256" key="1">
    <source>
        <dbReference type="ARBA" id="ARBA00022737"/>
    </source>
</evidence>
<feature type="repeat" description="PPR" evidence="2">
    <location>
        <begin position="313"/>
        <end position="347"/>
    </location>
</feature>
<name>A0A8T2QCQ9_CERRI</name>
<dbReference type="OMA" id="NSESFLM"/>
<evidence type="ECO:0000313" key="4">
    <source>
        <dbReference type="EMBL" id="KAH7281927.1"/>
    </source>
</evidence>
<dbReference type="PROSITE" id="PS51375">
    <property type="entry name" value="PPR"/>
    <property type="match status" value="3"/>
</dbReference>
<reference evidence="4" key="1">
    <citation type="submission" date="2021-08" db="EMBL/GenBank/DDBJ databases">
        <title>WGS assembly of Ceratopteris richardii.</title>
        <authorList>
            <person name="Marchant D.B."/>
            <person name="Chen G."/>
            <person name="Jenkins J."/>
            <person name="Shu S."/>
            <person name="Leebens-Mack J."/>
            <person name="Grimwood J."/>
            <person name="Schmutz J."/>
            <person name="Soltis P."/>
            <person name="Soltis D."/>
            <person name="Chen Z.-H."/>
        </authorList>
    </citation>
    <scope>NUCLEOTIDE SEQUENCE</scope>
    <source>
        <strain evidence="4">Whitten #5841</strain>
        <tissue evidence="4">Leaf</tissue>
    </source>
</reference>
<feature type="signal peptide" evidence="3">
    <location>
        <begin position="1"/>
        <end position="22"/>
    </location>
</feature>
<dbReference type="GO" id="GO:0009451">
    <property type="term" value="P:RNA modification"/>
    <property type="evidence" value="ECO:0007669"/>
    <property type="project" value="InterPro"/>
</dbReference>
<keyword evidence="1" id="KW-0677">Repeat</keyword>
<dbReference type="Pfam" id="PF01535">
    <property type="entry name" value="PPR"/>
    <property type="match status" value="3"/>
</dbReference>
<dbReference type="FunFam" id="1.25.40.10:FF:000242">
    <property type="entry name" value="Pentatricopeptide repeat-containing protein"/>
    <property type="match status" value="1"/>
</dbReference>
<dbReference type="Pfam" id="PF13041">
    <property type="entry name" value="PPR_2"/>
    <property type="match status" value="2"/>
</dbReference>
<dbReference type="OrthoDB" id="1901433at2759"/>
<dbReference type="InterPro" id="IPR046960">
    <property type="entry name" value="PPR_At4g14850-like_plant"/>
</dbReference>
<feature type="repeat" description="PPR" evidence="2">
    <location>
        <begin position="414"/>
        <end position="448"/>
    </location>
</feature>
<gene>
    <name evidence="4" type="ORF">KP509_35G003800</name>
</gene>
<dbReference type="PANTHER" id="PTHR47926">
    <property type="entry name" value="PENTATRICOPEPTIDE REPEAT-CONTAINING PROTEIN"/>
    <property type="match status" value="1"/>
</dbReference>
<evidence type="ECO:0000256" key="3">
    <source>
        <dbReference type="SAM" id="SignalP"/>
    </source>
</evidence>
<dbReference type="AlphaFoldDB" id="A0A8T2QCQ9"/>
<dbReference type="Gene3D" id="1.25.40.10">
    <property type="entry name" value="Tetratricopeptide repeat domain"/>
    <property type="match status" value="4"/>
</dbReference>
<evidence type="ECO:0008006" key="6">
    <source>
        <dbReference type="Google" id="ProtNLM"/>
    </source>
</evidence>
<dbReference type="InterPro" id="IPR011990">
    <property type="entry name" value="TPR-like_helical_dom_sf"/>
</dbReference>
<protein>
    <recommendedName>
        <fullName evidence="6">Pentatricopeptide repeat-containing protein</fullName>
    </recommendedName>
</protein>
<accession>A0A8T2QCQ9</accession>
<organism evidence="4 5">
    <name type="scientific">Ceratopteris richardii</name>
    <name type="common">Triangle waterfern</name>
    <dbReference type="NCBI Taxonomy" id="49495"/>
    <lineage>
        <taxon>Eukaryota</taxon>
        <taxon>Viridiplantae</taxon>
        <taxon>Streptophyta</taxon>
        <taxon>Embryophyta</taxon>
        <taxon>Tracheophyta</taxon>
        <taxon>Polypodiopsida</taxon>
        <taxon>Polypodiidae</taxon>
        <taxon>Polypodiales</taxon>
        <taxon>Pteridineae</taxon>
        <taxon>Pteridaceae</taxon>
        <taxon>Parkerioideae</taxon>
        <taxon>Ceratopteris</taxon>
    </lineage>
</organism>
<dbReference type="InterPro" id="IPR002885">
    <property type="entry name" value="PPR_rpt"/>
</dbReference>
<keyword evidence="3" id="KW-0732">Signal</keyword>
<keyword evidence="5" id="KW-1185">Reference proteome</keyword>
<sequence length="591" mass="65553">MLVHLRCSLHVHHFLCAWRASALLCSERPAVYTPVHPERGKFGARIASNATILFARRQTSCAGGLLQVKLLHARFIENGDERVQSHQDALLRMYIQCGAFEDASVLFAYSSRGCAATWAKIMGLHIHPFSALQLFNQMCTEGVIPVKPVVISFISSFSDSLYVPEVKRLQARVQYSDLWSDVVIRTALIGAYSICNHFDALKQLFGCISERDTVLWVVIIRAYLQAGRNEDALQLFHQMTMEGALPNEFVYACALAGCNRSSELRHGQEIHCHISRSEFRSDSVTCNALVTMYGKCGKLEDAIFAFNDSDDQDKVSWNAVVGACAHHDQGKAASSYLWQMQERGFLPNDLTLMSALDACANQPALADGKRLHALLTGMGLKINVNVSNALINMYGRSGSILQARWVFDGILDRNIITWTSMVAAYAFHGLADDALDVVSIMFQEGIFPNSITFVNILTACGHCGLVMKGYEYFGLMRNNHVIPTIEHYNCLLDLLARAGLLDEGEMLLKLLPIESTVALWTALLGGCRIHFDVERADFVASKALHFESHESGPYVLLHNMWTVASQGPQGVSCKGAQDVPCTEIHYSDLCY</sequence>
<feature type="repeat" description="PPR" evidence="2">
    <location>
        <begin position="212"/>
        <end position="246"/>
    </location>
</feature>
<dbReference type="GO" id="GO:0003723">
    <property type="term" value="F:RNA binding"/>
    <property type="evidence" value="ECO:0007669"/>
    <property type="project" value="InterPro"/>
</dbReference>
<dbReference type="EMBL" id="CM035440">
    <property type="protein sequence ID" value="KAH7281927.1"/>
    <property type="molecule type" value="Genomic_DNA"/>
</dbReference>
<comment type="caution">
    <text evidence="4">The sequence shown here is derived from an EMBL/GenBank/DDBJ whole genome shotgun (WGS) entry which is preliminary data.</text>
</comment>
<evidence type="ECO:0000313" key="5">
    <source>
        <dbReference type="Proteomes" id="UP000825935"/>
    </source>
</evidence>
<dbReference type="Proteomes" id="UP000825935">
    <property type="component" value="Chromosome 35"/>
</dbReference>